<proteinExistence type="predicted"/>
<sequence>MGFPKKTHIEFFTSLMEENSVPSLFESTSYFNNILRNDASNYSDDSSSSIYSLRLVPEYINLKMGNPNNWSRKVIKHFNWGYAIHLDGFESIDAYLQAQFKSKYRSIIRRYVNRLEHCFPISYKLYFGEMERKQYEFIMSALHGMIVDRFGQRQETHKDFYRWEDLSTEMYQRILHKKASLFVIYDGDKPIQISLNYHFDKILFSAISSYDIDYAKFGLGHVEIYKQLEWCISNKFCIYEMGVGGMDYKRRWSNNIYQYEHHIVFKNESIFNQLVARVELSRVKLKEYLKRKKINELIYGLKSKASRNRISDNSIEKDVQLTSVENHLEASEYKLYDIASSECKNLRKYIYDFAYTNVDKVSEIQLWQSNSSTNEYLIKGSSKQTLLVFK</sequence>
<dbReference type="Pfam" id="PF13480">
    <property type="entry name" value="Acetyltransf_6"/>
    <property type="match status" value="1"/>
</dbReference>
<dbReference type="InterPro" id="IPR038740">
    <property type="entry name" value="BioF2-like_GNAT_dom"/>
</dbReference>
<dbReference type="Proteomes" id="UP001203607">
    <property type="component" value="Unassembled WGS sequence"/>
</dbReference>
<evidence type="ECO:0000313" key="2">
    <source>
        <dbReference type="EMBL" id="MCL6275526.1"/>
    </source>
</evidence>
<organism evidence="2 3">
    <name type="scientific">Flagellimonas spongiicola</name>
    <dbReference type="NCBI Taxonomy" id="2942208"/>
    <lineage>
        <taxon>Bacteria</taxon>
        <taxon>Pseudomonadati</taxon>
        <taxon>Bacteroidota</taxon>
        <taxon>Flavobacteriia</taxon>
        <taxon>Flavobacteriales</taxon>
        <taxon>Flavobacteriaceae</taxon>
        <taxon>Flagellimonas</taxon>
    </lineage>
</organism>
<dbReference type="EMBL" id="JAMFMA010000004">
    <property type="protein sequence ID" value="MCL6275526.1"/>
    <property type="molecule type" value="Genomic_DNA"/>
</dbReference>
<protein>
    <submittedName>
        <fullName evidence="2">GNAT family N-acetyltransferase</fullName>
    </submittedName>
</protein>
<keyword evidence="3" id="KW-1185">Reference proteome</keyword>
<gene>
    <name evidence="2" type="ORF">M3P19_16040</name>
</gene>
<dbReference type="RefSeq" id="WP_249658708.1">
    <property type="nucleotide sequence ID" value="NZ_JAMFMA010000004.1"/>
</dbReference>
<evidence type="ECO:0000313" key="3">
    <source>
        <dbReference type="Proteomes" id="UP001203607"/>
    </source>
</evidence>
<dbReference type="SUPFAM" id="SSF55729">
    <property type="entry name" value="Acyl-CoA N-acyltransferases (Nat)"/>
    <property type="match status" value="1"/>
</dbReference>
<accession>A0ABT0PWI8</accession>
<dbReference type="InterPro" id="IPR016181">
    <property type="entry name" value="Acyl_CoA_acyltransferase"/>
</dbReference>
<dbReference type="Gene3D" id="3.40.630.30">
    <property type="match status" value="1"/>
</dbReference>
<name>A0ABT0PWI8_9FLAO</name>
<feature type="domain" description="BioF2-like acetyltransferase" evidence="1">
    <location>
        <begin position="102"/>
        <end position="250"/>
    </location>
</feature>
<evidence type="ECO:0000259" key="1">
    <source>
        <dbReference type="Pfam" id="PF13480"/>
    </source>
</evidence>
<comment type="caution">
    <text evidence="2">The sequence shown here is derived from an EMBL/GenBank/DDBJ whole genome shotgun (WGS) entry which is preliminary data.</text>
</comment>
<reference evidence="2 3" key="1">
    <citation type="submission" date="2022-05" db="EMBL/GenBank/DDBJ databases">
        <authorList>
            <person name="Park J.-S."/>
        </authorList>
    </citation>
    <scope>NUCLEOTIDE SEQUENCE [LARGE SCALE GENOMIC DNA]</scope>
    <source>
        <strain evidence="2 3">2012CJ35-5</strain>
    </source>
</reference>